<sequence length="57" mass="6061">MSSGHILQIETNPGEHRPNTRAEVPAGARIEIGPPNDGTQPCFRVLCDVGHLIVTAS</sequence>
<keyword evidence="3" id="KW-1185">Reference proteome</keyword>
<dbReference type="Proteomes" id="UP000515873">
    <property type="component" value="Chromosome"/>
</dbReference>
<dbReference type="KEGG" id="dtl:H8F01_18190"/>
<reference evidence="2 3" key="1">
    <citation type="submission" date="2020-08" db="EMBL/GenBank/DDBJ databases">
        <title>Dyella sp. G9 isolated from forest soil.</title>
        <authorList>
            <person name="Fu J."/>
            <person name="Qiu L."/>
        </authorList>
    </citation>
    <scope>NUCLEOTIDE SEQUENCE [LARGE SCALE GENOMIC DNA]</scope>
    <source>
        <strain evidence="2 3">G9</strain>
    </source>
</reference>
<dbReference type="RefSeq" id="WP_187056441.1">
    <property type="nucleotide sequence ID" value="NZ_CP060412.1"/>
</dbReference>
<evidence type="ECO:0000313" key="3">
    <source>
        <dbReference type="Proteomes" id="UP000515873"/>
    </source>
</evidence>
<gene>
    <name evidence="2" type="ORF">H8F01_18190</name>
</gene>
<dbReference type="EMBL" id="CP060412">
    <property type="protein sequence ID" value="QNK00977.1"/>
    <property type="molecule type" value="Genomic_DNA"/>
</dbReference>
<organism evidence="2 3">
    <name type="scientific">Dyella telluris</name>
    <dbReference type="NCBI Taxonomy" id="2763498"/>
    <lineage>
        <taxon>Bacteria</taxon>
        <taxon>Pseudomonadati</taxon>
        <taxon>Pseudomonadota</taxon>
        <taxon>Gammaproteobacteria</taxon>
        <taxon>Lysobacterales</taxon>
        <taxon>Rhodanobacteraceae</taxon>
        <taxon>Dyella</taxon>
    </lineage>
</organism>
<feature type="compositionally biased region" description="Polar residues" evidence="1">
    <location>
        <begin position="1"/>
        <end position="11"/>
    </location>
</feature>
<dbReference type="AlphaFoldDB" id="A0A7G8Q2G9"/>
<proteinExistence type="predicted"/>
<evidence type="ECO:0000313" key="2">
    <source>
        <dbReference type="EMBL" id="QNK00977.1"/>
    </source>
</evidence>
<feature type="region of interest" description="Disordered" evidence="1">
    <location>
        <begin position="1"/>
        <end position="21"/>
    </location>
</feature>
<name>A0A7G8Q2G9_9GAMM</name>
<accession>A0A7G8Q2G9</accession>
<evidence type="ECO:0000256" key="1">
    <source>
        <dbReference type="SAM" id="MobiDB-lite"/>
    </source>
</evidence>
<protein>
    <submittedName>
        <fullName evidence="2">Uncharacterized protein</fullName>
    </submittedName>
</protein>